<feature type="compositionally biased region" description="Acidic residues" evidence="5">
    <location>
        <begin position="325"/>
        <end position="337"/>
    </location>
</feature>
<feature type="domain" description="PAP-associated" evidence="6">
    <location>
        <begin position="207"/>
        <end position="263"/>
    </location>
</feature>
<dbReference type="GO" id="GO:0005634">
    <property type="term" value="C:nucleus"/>
    <property type="evidence" value="ECO:0000318"/>
    <property type="project" value="GO_Central"/>
</dbReference>
<dbReference type="CDD" id="cd05402">
    <property type="entry name" value="NT_PAP_TUTase"/>
    <property type="match status" value="1"/>
</dbReference>
<evidence type="ECO:0000256" key="1">
    <source>
        <dbReference type="ARBA" id="ARBA00008593"/>
    </source>
</evidence>
<dbReference type="EC" id="2.7.7.19" evidence="2"/>
<dbReference type="GO" id="GO:1990431">
    <property type="term" value="P:priRNA 3'-end processing"/>
    <property type="evidence" value="ECO:0007669"/>
    <property type="project" value="EnsemblFungi"/>
</dbReference>
<dbReference type="HOGENOM" id="CLU_845088_0_0_1"/>
<dbReference type="Pfam" id="PF22600">
    <property type="entry name" value="MTPAP-like_central"/>
    <property type="match status" value="1"/>
</dbReference>
<name>B6K107_SCHJY</name>
<evidence type="ECO:0000259" key="6">
    <source>
        <dbReference type="Pfam" id="PF03828"/>
    </source>
</evidence>
<dbReference type="eggNOG" id="KOG1906">
    <property type="taxonomic scope" value="Eukaryota"/>
</dbReference>
<dbReference type="Gene3D" id="1.10.1410.10">
    <property type="match status" value="1"/>
</dbReference>
<organism evidence="8 10">
    <name type="scientific">Schizosaccharomyces japonicus (strain yFS275 / FY16936)</name>
    <name type="common">Fission yeast</name>
    <dbReference type="NCBI Taxonomy" id="402676"/>
    <lineage>
        <taxon>Eukaryota</taxon>
        <taxon>Fungi</taxon>
        <taxon>Dikarya</taxon>
        <taxon>Ascomycota</taxon>
        <taxon>Taphrinomycotina</taxon>
        <taxon>Schizosaccharomycetes</taxon>
        <taxon>Schizosaccharomycetales</taxon>
        <taxon>Schizosaccharomycetaceae</taxon>
        <taxon>Schizosaccharomyces</taxon>
    </lineage>
</organism>
<accession>B6K107</accession>
<keyword evidence="4" id="KW-0460">Magnesium</keyword>
<evidence type="ECO:0000256" key="4">
    <source>
        <dbReference type="ARBA" id="ARBA00022842"/>
    </source>
</evidence>
<dbReference type="GO" id="GO:0031380">
    <property type="term" value="C:nuclear RNA-directed RNA polymerase complex"/>
    <property type="evidence" value="ECO:0007669"/>
    <property type="project" value="EnsemblFungi"/>
</dbReference>
<dbReference type="GO" id="GO:0031934">
    <property type="term" value="C:mating-type region heterochromatin"/>
    <property type="evidence" value="ECO:0007669"/>
    <property type="project" value="EnsemblFungi"/>
</dbReference>
<keyword evidence="3" id="KW-0479">Metal-binding</keyword>
<proteinExistence type="inferred from homology"/>
<dbReference type="PANTHER" id="PTHR23092:SF52">
    <property type="entry name" value="POLY(A) RNA POLYMERASE CID12"/>
    <property type="match status" value="1"/>
</dbReference>
<evidence type="ECO:0000313" key="9">
    <source>
        <dbReference type="JaponicusDB" id="SJAG_02725"/>
    </source>
</evidence>
<dbReference type="RefSeq" id="XP_002173921.1">
    <property type="nucleotide sequence ID" value="XM_002173885.2"/>
</dbReference>
<dbReference type="VEuPathDB" id="FungiDB:SJAG_02725"/>
<evidence type="ECO:0000259" key="7">
    <source>
        <dbReference type="Pfam" id="PF22600"/>
    </source>
</evidence>
<dbReference type="InterPro" id="IPR054708">
    <property type="entry name" value="MTPAP-like_central"/>
</dbReference>
<dbReference type="OMA" id="LIGWLEM"/>
<protein>
    <recommendedName>
        <fullName evidence="2">polynucleotide adenylyltransferase</fullName>
        <ecNumber evidence="2">2.7.7.19</ecNumber>
    </recommendedName>
</protein>
<dbReference type="GO" id="GO:0005721">
    <property type="term" value="C:pericentric heterochromatin"/>
    <property type="evidence" value="ECO:0007669"/>
    <property type="project" value="EnsemblFungi"/>
</dbReference>
<gene>
    <name evidence="9" type="primary">cid12</name>
    <name evidence="8" type="ORF">SJAG_02725</name>
</gene>
<keyword evidence="10" id="KW-1185">Reference proteome</keyword>
<dbReference type="AlphaFoldDB" id="B6K107"/>
<evidence type="ECO:0000256" key="2">
    <source>
        <dbReference type="ARBA" id="ARBA00012388"/>
    </source>
</evidence>
<reference evidence="8 10" key="1">
    <citation type="journal article" date="2011" name="Science">
        <title>Comparative functional genomics of the fission yeasts.</title>
        <authorList>
            <person name="Rhind N."/>
            <person name="Chen Z."/>
            <person name="Yassour M."/>
            <person name="Thompson D.A."/>
            <person name="Haas B.J."/>
            <person name="Habib N."/>
            <person name="Wapinski I."/>
            <person name="Roy S."/>
            <person name="Lin M.F."/>
            <person name="Heiman D.I."/>
            <person name="Young S.K."/>
            <person name="Furuya K."/>
            <person name="Guo Y."/>
            <person name="Pidoux A."/>
            <person name="Chen H.M."/>
            <person name="Robbertse B."/>
            <person name="Goldberg J.M."/>
            <person name="Aoki K."/>
            <person name="Bayne E.H."/>
            <person name="Berlin A.M."/>
            <person name="Desjardins C.A."/>
            <person name="Dobbs E."/>
            <person name="Dukaj L."/>
            <person name="Fan L."/>
            <person name="FitzGerald M.G."/>
            <person name="French C."/>
            <person name="Gujja S."/>
            <person name="Hansen K."/>
            <person name="Keifenheim D."/>
            <person name="Levin J.Z."/>
            <person name="Mosher R.A."/>
            <person name="Mueller C.A."/>
            <person name="Pfiffner J."/>
            <person name="Priest M."/>
            <person name="Russ C."/>
            <person name="Smialowska A."/>
            <person name="Swoboda P."/>
            <person name="Sykes S.M."/>
            <person name="Vaughn M."/>
            <person name="Vengrova S."/>
            <person name="Yoder R."/>
            <person name="Zeng Q."/>
            <person name="Allshire R."/>
            <person name="Baulcombe D."/>
            <person name="Birren B.W."/>
            <person name="Brown W."/>
            <person name="Ekwall K."/>
            <person name="Kellis M."/>
            <person name="Leatherwood J."/>
            <person name="Levin H."/>
            <person name="Margalit H."/>
            <person name="Martienssen R."/>
            <person name="Nieduszynski C.A."/>
            <person name="Spatafora J.W."/>
            <person name="Friedman N."/>
            <person name="Dalgaard J.Z."/>
            <person name="Baumann P."/>
            <person name="Niki H."/>
            <person name="Regev A."/>
            <person name="Nusbaum C."/>
        </authorList>
    </citation>
    <scope>NUCLEOTIDE SEQUENCE [LARGE SCALE GENOMIC DNA]</scope>
    <source>
        <strain evidence="10">yFS275 / FY16936</strain>
    </source>
</reference>
<sequence length="357" mass="41154">MGRLLVDLEEAPWNNVSLTDDERINAFIQFIQCTPDEQAYRERLLQRIEELVKEICPDAKLEFYGSMRTKTVIHSSDIDINMFQPKVGEIQKRRIVLSIRKHLSAGAEFHATARVPRIFFRDKSGLSVDITFDNASAISSANLQNEYADNHPVFRKLFMLLKHWLFERRLDHVYIGGLGSSALSYMIIGWLEMQYHKKNISAEQIPLRELLQQFFDFWGNKWAYDVFVLRPLTGQLVTKQSKGWTVDARPELLSIEDPIDRTNDVAKQSFQIKMIRAAFVASAIELGTDKWANAFAITFDEVNMHRDFREVLHEQKAIVDYGNSSDEENIQDEENENDTANKNVDSMDVDVDVATAV</sequence>
<dbReference type="GO" id="GO:0046872">
    <property type="term" value="F:metal ion binding"/>
    <property type="evidence" value="ECO:0007669"/>
    <property type="project" value="UniProtKB-KW"/>
</dbReference>
<dbReference type="Pfam" id="PF03828">
    <property type="entry name" value="PAP_assoc"/>
    <property type="match status" value="1"/>
</dbReference>
<comment type="similarity">
    <text evidence="1">Belongs to the DNA polymerase type-B-like family.</text>
</comment>
<evidence type="ECO:0000313" key="10">
    <source>
        <dbReference type="Proteomes" id="UP000001744"/>
    </source>
</evidence>
<dbReference type="Gene3D" id="3.30.460.10">
    <property type="entry name" value="Beta Polymerase, domain 2"/>
    <property type="match status" value="1"/>
</dbReference>
<dbReference type="EMBL" id="KE651166">
    <property type="protein sequence ID" value="EEB07628.1"/>
    <property type="molecule type" value="Genomic_DNA"/>
</dbReference>
<dbReference type="SUPFAM" id="SSF81631">
    <property type="entry name" value="PAP/OAS1 substrate-binding domain"/>
    <property type="match status" value="1"/>
</dbReference>
<dbReference type="STRING" id="402676.B6K107"/>
<feature type="region of interest" description="Disordered" evidence="5">
    <location>
        <begin position="322"/>
        <end position="344"/>
    </location>
</feature>
<dbReference type="GeneID" id="7051104"/>
<feature type="domain" description="Poly(A) RNA polymerase mitochondrial-like central palm" evidence="7">
    <location>
        <begin position="22"/>
        <end position="147"/>
    </location>
</feature>
<evidence type="ECO:0000256" key="5">
    <source>
        <dbReference type="SAM" id="MobiDB-lite"/>
    </source>
</evidence>
<dbReference type="GO" id="GO:0140727">
    <property type="term" value="P:siRNA-mediated pericentric heterochromatin formation"/>
    <property type="evidence" value="ECO:0007669"/>
    <property type="project" value="EnsemblFungi"/>
</dbReference>
<evidence type="ECO:0000256" key="3">
    <source>
        <dbReference type="ARBA" id="ARBA00022723"/>
    </source>
</evidence>
<dbReference type="SUPFAM" id="SSF81301">
    <property type="entry name" value="Nucleotidyltransferase"/>
    <property type="match status" value="1"/>
</dbReference>
<dbReference type="InterPro" id="IPR002058">
    <property type="entry name" value="PAP_assoc"/>
</dbReference>
<dbReference type="OrthoDB" id="273917at2759"/>
<dbReference type="InterPro" id="IPR043519">
    <property type="entry name" value="NT_sf"/>
</dbReference>
<dbReference type="GO" id="GO:1990817">
    <property type="term" value="F:poly(A) RNA polymerase activity"/>
    <property type="evidence" value="ECO:0000318"/>
    <property type="project" value="GO_Central"/>
</dbReference>
<evidence type="ECO:0000313" key="8">
    <source>
        <dbReference type="EMBL" id="EEB07628.1"/>
    </source>
</evidence>
<dbReference type="JaponicusDB" id="SJAG_02725">
    <property type="gene designation" value="cid12"/>
</dbReference>
<dbReference type="Proteomes" id="UP000001744">
    <property type="component" value="Unassembled WGS sequence"/>
</dbReference>
<dbReference type="PANTHER" id="PTHR23092">
    <property type="entry name" value="POLY(A) RNA POLYMERASE"/>
    <property type="match status" value="1"/>
</dbReference>
<dbReference type="InterPro" id="IPR045862">
    <property type="entry name" value="Trf4-like"/>
</dbReference>